<protein>
    <submittedName>
        <fullName evidence="2">Putative SAM-dependent methyltransferase</fullName>
    </submittedName>
</protein>
<dbReference type="Gene3D" id="3.40.50.150">
    <property type="entry name" value="Vaccinia Virus protein VP39"/>
    <property type="match status" value="1"/>
</dbReference>
<comment type="caution">
    <text evidence="2">The sequence shown here is derived from an EMBL/GenBank/DDBJ whole genome shotgun (WGS) entry which is preliminary data.</text>
</comment>
<dbReference type="EMBL" id="CAJB01000161">
    <property type="protein sequence ID" value="CCH78040.1"/>
    <property type="molecule type" value="Genomic_DNA"/>
</dbReference>
<dbReference type="PANTHER" id="PTHR42912:SF93">
    <property type="entry name" value="N6-ADENOSINE-METHYLTRANSFERASE TMT1A"/>
    <property type="match status" value="1"/>
</dbReference>
<organism evidence="2 3">
    <name type="scientific">Nostocoides japonicum T1-X7</name>
    <dbReference type="NCBI Taxonomy" id="1194083"/>
    <lineage>
        <taxon>Bacteria</taxon>
        <taxon>Bacillati</taxon>
        <taxon>Actinomycetota</taxon>
        <taxon>Actinomycetes</taxon>
        <taxon>Micrococcales</taxon>
        <taxon>Intrasporangiaceae</taxon>
        <taxon>Nostocoides</taxon>
    </lineage>
</organism>
<dbReference type="AlphaFoldDB" id="A0A077M1F6"/>
<dbReference type="InterPro" id="IPR029063">
    <property type="entry name" value="SAM-dependent_MTases_sf"/>
</dbReference>
<evidence type="ECO:0000313" key="3">
    <source>
        <dbReference type="Proteomes" id="UP000035721"/>
    </source>
</evidence>
<name>A0A077M1F6_9MICO</name>
<dbReference type="STRING" id="1194083.BN12_2430003"/>
<reference evidence="2 3" key="1">
    <citation type="journal article" date="2013" name="ISME J.">
        <title>A metabolic model for members of the genus Tetrasphaera involved in enhanced biological phosphorus removal.</title>
        <authorList>
            <person name="Kristiansen R."/>
            <person name="Nguyen H.T.T."/>
            <person name="Saunders A.M."/>
            <person name="Nielsen J.L."/>
            <person name="Wimmer R."/>
            <person name="Le V.Q."/>
            <person name="McIlroy S.J."/>
            <person name="Petrovski S."/>
            <person name="Seviour R.J."/>
            <person name="Calteau A."/>
            <person name="Nielsen K.L."/>
            <person name="Nielsen P.H."/>
        </authorList>
    </citation>
    <scope>NUCLEOTIDE SEQUENCE [LARGE SCALE GENOMIC DNA]</scope>
    <source>
        <strain evidence="2 3">T1-X7</strain>
    </source>
</reference>
<sequence length="284" mass="30964">MDSARLHEASHAHESAREVYQSAQVVRRAATTAETASANRSWWDAEAPGYAAEHGAFLGDDDFVWGPEGWTEADLGLLGPVSGCRLLEIGAGGAQCARWVRSQGGVVVATDLSRGMLATARRLDDASPYAVPLVQCDALALPFGDAEFDTVFTAYGAVPFVADSALLMREAARVLRPHGRFVFSTTHPIRWSFPDAPGPEGLRVTMPYWDRTPYVESDEAGRATYVEHHRTLGDRVREIVASGLRLVDLVEPEWKPGNANEWGGWSPLRGGLFPGTAIFVCERR</sequence>
<feature type="domain" description="Methyltransferase type 11" evidence="1">
    <location>
        <begin position="87"/>
        <end position="183"/>
    </location>
</feature>
<dbReference type="GO" id="GO:0032259">
    <property type="term" value="P:methylation"/>
    <property type="evidence" value="ECO:0007669"/>
    <property type="project" value="UniProtKB-KW"/>
</dbReference>
<evidence type="ECO:0000259" key="1">
    <source>
        <dbReference type="Pfam" id="PF08241"/>
    </source>
</evidence>
<dbReference type="PANTHER" id="PTHR42912">
    <property type="entry name" value="METHYLTRANSFERASE"/>
    <property type="match status" value="1"/>
</dbReference>
<keyword evidence="2" id="KW-0808">Transferase</keyword>
<dbReference type="Pfam" id="PF08241">
    <property type="entry name" value="Methyltransf_11"/>
    <property type="match status" value="1"/>
</dbReference>
<keyword evidence="3" id="KW-1185">Reference proteome</keyword>
<dbReference type="InterPro" id="IPR050508">
    <property type="entry name" value="Methyltransf_Superfamily"/>
</dbReference>
<dbReference type="Proteomes" id="UP000035721">
    <property type="component" value="Unassembled WGS sequence"/>
</dbReference>
<dbReference type="SUPFAM" id="SSF53335">
    <property type="entry name" value="S-adenosyl-L-methionine-dependent methyltransferases"/>
    <property type="match status" value="1"/>
</dbReference>
<evidence type="ECO:0000313" key="2">
    <source>
        <dbReference type="EMBL" id="CCH78040.1"/>
    </source>
</evidence>
<dbReference type="RefSeq" id="WP_235432469.1">
    <property type="nucleotide sequence ID" value="NZ_HF570958.1"/>
</dbReference>
<dbReference type="GO" id="GO:0008757">
    <property type="term" value="F:S-adenosylmethionine-dependent methyltransferase activity"/>
    <property type="evidence" value="ECO:0007669"/>
    <property type="project" value="InterPro"/>
</dbReference>
<proteinExistence type="predicted"/>
<dbReference type="CDD" id="cd02440">
    <property type="entry name" value="AdoMet_MTases"/>
    <property type="match status" value="1"/>
</dbReference>
<dbReference type="InterPro" id="IPR013216">
    <property type="entry name" value="Methyltransf_11"/>
</dbReference>
<keyword evidence="2" id="KW-0489">Methyltransferase</keyword>
<gene>
    <name evidence="2" type="ORF">BN12_2430003</name>
</gene>
<accession>A0A077M1F6</accession>